<dbReference type="Gene3D" id="3.90.550.10">
    <property type="entry name" value="Spore Coat Polysaccharide Biosynthesis Protein SpsA, Chain A"/>
    <property type="match status" value="1"/>
</dbReference>
<protein>
    <recommendedName>
        <fullName evidence="2">Nucleotidyl transferase domain-containing protein</fullName>
    </recommendedName>
</protein>
<dbReference type="GO" id="GO:0016853">
    <property type="term" value="F:isomerase activity"/>
    <property type="evidence" value="ECO:0007669"/>
    <property type="project" value="InterPro"/>
</dbReference>
<gene>
    <name evidence="1" type="ORF">METZ01_LOCUS12844</name>
</gene>
<dbReference type="EMBL" id="UINC01000711">
    <property type="protein sequence ID" value="SUZ59990.1"/>
    <property type="molecule type" value="Genomic_DNA"/>
</dbReference>
<evidence type="ECO:0008006" key="2">
    <source>
        <dbReference type="Google" id="ProtNLM"/>
    </source>
</evidence>
<dbReference type="InterPro" id="IPR029044">
    <property type="entry name" value="Nucleotide-diphossugar_trans"/>
</dbReference>
<reference evidence="1" key="1">
    <citation type="submission" date="2018-05" db="EMBL/GenBank/DDBJ databases">
        <authorList>
            <person name="Lanie J.A."/>
            <person name="Ng W.-L."/>
            <person name="Kazmierczak K.M."/>
            <person name="Andrzejewski T.M."/>
            <person name="Davidsen T.M."/>
            <person name="Wayne K.J."/>
            <person name="Tettelin H."/>
            <person name="Glass J.I."/>
            <person name="Rusch D."/>
            <person name="Podicherti R."/>
            <person name="Tsui H.-C.T."/>
            <person name="Winkler M.E."/>
        </authorList>
    </citation>
    <scope>NUCLEOTIDE SEQUENCE</scope>
</reference>
<dbReference type="AlphaFoldDB" id="A0A381NZF5"/>
<dbReference type="PANTHER" id="PTHR30345:SF0">
    <property type="entry name" value="DNA DAMAGE-REPAIR_TOLERATION PROTEIN DRT102"/>
    <property type="match status" value="1"/>
</dbReference>
<dbReference type="GO" id="GO:0005975">
    <property type="term" value="P:carbohydrate metabolic process"/>
    <property type="evidence" value="ECO:0007669"/>
    <property type="project" value="InterPro"/>
</dbReference>
<name>A0A381NZF5_9ZZZZ</name>
<dbReference type="NCBIfam" id="TIGR00689">
    <property type="entry name" value="rpiB_lacA_lacB"/>
    <property type="match status" value="1"/>
</dbReference>
<evidence type="ECO:0000313" key="1">
    <source>
        <dbReference type="EMBL" id="SUZ59990.1"/>
    </source>
</evidence>
<dbReference type="SUPFAM" id="SSF89623">
    <property type="entry name" value="Ribose/Galactose isomerase RpiB/AlsB"/>
    <property type="match status" value="1"/>
</dbReference>
<accession>A0A381NZF5</accession>
<proteinExistence type="predicted"/>
<organism evidence="1">
    <name type="scientific">marine metagenome</name>
    <dbReference type="NCBI Taxonomy" id="408172"/>
    <lineage>
        <taxon>unclassified sequences</taxon>
        <taxon>metagenomes</taxon>
        <taxon>ecological metagenomes</taxon>
    </lineage>
</organism>
<dbReference type="InterPro" id="IPR036569">
    <property type="entry name" value="RpiB_LacA_LacB_sf"/>
</dbReference>
<dbReference type="InterPro" id="IPR003500">
    <property type="entry name" value="RpiB_LacA_LacB"/>
</dbReference>
<dbReference type="SUPFAM" id="SSF53448">
    <property type="entry name" value="Nucleotide-diphospho-sugar transferases"/>
    <property type="match status" value="1"/>
</dbReference>
<dbReference type="Pfam" id="PF02502">
    <property type="entry name" value="LacAB_rpiB"/>
    <property type="match status" value="1"/>
</dbReference>
<sequence>MAGAGSRFVKQGIKSPKQLLSVRGRHVLDISLESMLGWENNYNNLIFIVRDEQVYNFHIDKVLKQKYGDKIKIVTTDGLTEGSVCSCLLAEEYINNKDPLVINTLDIEFRPQFNIHEMSDIVSDGLILTFKSNSSNYSYASLDNMGNVIKTAEKKVISPNACVGIYGFKRGEQFVKYAKDMIKRDIRQNNEFYISPLYNLLIEDGLKIKTKPVLKMHIFGTPEEYEFYKNNVAKKIQDKPVCLASDHSGFDAKETTKKILEKNNIEYIDFGPVIGSDCDYKDYISQAAKAINNKESDFGFGFCRTGQGVNMCANKYKGIRSALIYDEMAMEMAIRHNCANFFAVPGGATFSESRMEKFIQICKEETFDGGRHQERVQNLE</sequence>
<dbReference type="Gene3D" id="3.40.1400.10">
    <property type="entry name" value="Sugar-phosphate isomerase, RpiB/LacA/LacB"/>
    <property type="match status" value="1"/>
</dbReference>
<dbReference type="PANTHER" id="PTHR30345">
    <property type="entry name" value="RIBOSE-5-PHOSPHATE ISOMERASE B"/>
    <property type="match status" value="1"/>
</dbReference>